<keyword evidence="5" id="KW-0539">Nucleus</keyword>
<dbReference type="Gene3D" id="3.40.50.300">
    <property type="entry name" value="P-loop containing nucleotide triphosphate hydrolases"/>
    <property type="match status" value="1"/>
</dbReference>
<comment type="caution">
    <text evidence="7">The sequence shown here is derived from an EMBL/GenBank/DDBJ whole genome shotgun (WGS) entry which is preliminary data.</text>
</comment>
<dbReference type="PANTHER" id="PTHR47157:SF1">
    <property type="entry name" value="CHROMODOMAIN-HELICASE-DNA-BINDING PROTEIN 1-LIKE"/>
    <property type="match status" value="1"/>
</dbReference>
<keyword evidence="4" id="KW-0067">ATP-binding</keyword>
<dbReference type="GO" id="GO:0006281">
    <property type="term" value="P:DNA repair"/>
    <property type="evidence" value="ECO:0007669"/>
    <property type="project" value="InterPro"/>
</dbReference>
<evidence type="ECO:0000256" key="5">
    <source>
        <dbReference type="ARBA" id="ARBA00023242"/>
    </source>
</evidence>
<dbReference type="InterPro" id="IPR043472">
    <property type="entry name" value="Macro_dom-like"/>
</dbReference>
<protein>
    <submittedName>
        <fullName evidence="7">SNF2 domain-containing protein</fullName>
    </submittedName>
</protein>
<sequence>MDRWLAFTCSTWLRYLNYLCVLGLDLKTSDTLGYTSGYLAVLVPWLATKASSVLVAVLASLVVVVHAPFLMLGSLGSFSVFLVIFYEQDWNPQVDKQALQRAHRIGQMNHVMSINLVTGHTVEEVIMRRADKKLQLSHNVVGEDLMDQEGKEFGGAAAGDLRSAIFGLHMFDPTDTNIEQPDEINVSELNAMAEKVLALRYKQQSAKDDTEFEINPMDQLTGHDFVKKDPTYVAYAGFNEASYLSWIEKFKEALQSNNSPTLDLENRRNLLEVQQRAEAARKKAEEKKLFKWEALGYHSLSVKDPIVPLNEDIMSDSGSVQFVYGDCTHPSKICPADPAIIFSCVDDSGYWGHGGMFDALARLSESVPSAYHLASEFKDLHLGDLHLIEIKGLGVAARHADALYVLHEILEFCGVKVRDEGFTAMLCLSQIELSWAKDRDEQTKSGDPPQWVALSIVQSYNPKRKIPRSSISIPHLERCLSKAAFSAVQNSGI</sequence>
<dbReference type="GO" id="GO:0003678">
    <property type="term" value="F:DNA helicase activity"/>
    <property type="evidence" value="ECO:0007669"/>
    <property type="project" value="InterPro"/>
</dbReference>
<keyword evidence="3" id="KW-0547">Nucleotide-binding</keyword>
<comment type="similarity">
    <text evidence="2">Belongs to the SNF2/RAD54 helicase family.</text>
</comment>
<reference evidence="7 8" key="1">
    <citation type="submission" date="2019-07" db="EMBL/GenBank/DDBJ databases">
        <title>De Novo Assembly of kiwifruit Actinidia rufa.</title>
        <authorList>
            <person name="Sugita-Konishi S."/>
            <person name="Sato K."/>
            <person name="Mori E."/>
            <person name="Abe Y."/>
            <person name="Kisaki G."/>
            <person name="Hamano K."/>
            <person name="Suezawa K."/>
            <person name="Otani M."/>
            <person name="Fukuda T."/>
            <person name="Manabe T."/>
            <person name="Gomi K."/>
            <person name="Tabuchi M."/>
            <person name="Akimitsu K."/>
            <person name="Kataoka I."/>
        </authorList>
    </citation>
    <scope>NUCLEOTIDE SEQUENCE [LARGE SCALE GENOMIC DNA]</scope>
    <source>
        <strain evidence="8">cv. Fuchu</strain>
    </source>
</reference>
<evidence type="ECO:0000256" key="4">
    <source>
        <dbReference type="ARBA" id="ARBA00022840"/>
    </source>
</evidence>
<dbReference type="OrthoDB" id="5857104at2759"/>
<keyword evidence="6" id="KW-0812">Transmembrane</keyword>
<dbReference type="GO" id="GO:0006338">
    <property type="term" value="P:chromatin remodeling"/>
    <property type="evidence" value="ECO:0007669"/>
    <property type="project" value="InterPro"/>
</dbReference>
<feature type="transmembrane region" description="Helical" evidence="6">
    <location>
        <begin position="54"/>
        <end position="86"/>
    </location>
</feature>
<dbReference type="InterPro" id="IPR031053">
    <property type="entry name" value="ALC1"/>
</dbReference>
<organism evidence="7 8">
    <name type="scientific">Actinidia rufa</name>
    <dbReference type="NCBI Taxonomy" id="165716"/>
    <lineage>
        <taxon>Eukaryota</taxon>
        <taxon>Viridiplantae</taxon>
        <taxon>Streptophyta</taxon>
        <taxon>Embryophyta</taxon>
        <taxon>Tracheophyta</taxon>
        <taxon>Spermatophyta</taxon>
        <taxon>Magnoliopsida</taxon>
        <taxon>eudicotyledons</taxon>
        <taxon>Gunneridae</taxon>
        <taxon>Pentapetalae</taxon>
        <taxon>asterids</taxon>
        <taxon>Ericales</taxon>
        <taxon>Actinidiaceae</taxon>
        <taxon>Actinidia</taxon>
    </lineage>
</organism>
<dbReference type="AlphaFoldDB" id="A0A7J0F395"/>
<keyword evidence="6" id="KW-1133">Transmembrane helix</keyword>
<proteinExistence type="inferred from homology"/>
<dbReference type="Proteomes" id="UP000585474">
    <property type="component" value="Unassembled WGS sequence"/>
</dbReference>
<evidence type="ECO:0000313" key="7">
    <source>
        <dbReference type="EMBL" id="GFY92689.1"/>
    </source>
</evidence>
<evidence type="ECO:0000256" key="2">
    <source>
        <dbReference type="ARBA" id="ARBA00007025"/>
    </source>
</evidence>
<name>A0A7J0F395_9ERIC</name>
<dbReference type="InterPro" id="IPR027417">
    <property type="entry name" value="P-loop_NTPase"/>
</dbReference>
<dbReference type="SUPFAM" id="SSF52949">
    <property type="entry name" value="Macro domain-like"/>
    <property type="match status" value="1"/>
</dbReference>
<evidence type="ECO:0000313" key="8">
    <source>
        <dbReference type="Proteomes" id="UP000585474"/>
    </source>
</evidence>
<gene>
    <name evidence="7" type="ORF">Acr_08g0010850</name>
</gene>
<dbReference type="Gene3D" id="3.40.220.10">
    <property type="entry name" value="Leucine Aminopeptidase, subunit E, domain 1"/>
    <property type="match status" value="1"/>
</dbReference>
<comment type="subcellular location">
    <subcellularLocation>
        <location evidence="1">Nucleus</location>
    </subcellularLocation>
</comment>
<evidence type="ECO:0000256" key="6">
    <source>
        <dbReference type="SAM" id="Phobius"/>
    </source>
</evidence>
<keyword evidence="8" id="KW-1185">Reference proteome</keyword>
<accession>A0A7J0F395</accession>
<dbReference type="GO" id="GO:0005634">
    <property type="term" value="C:nucleus"/>
    <property type="evidence" value="ECO:0007669"/>
    <property type="project" value="UniProtKB-SubCell"/>
</dbReference>
<dbReference type="GO" id="GO:0005524">
    <property type="term" value="F:ATP binding"/>
    <property type="evidence" value="ECO:0007669"/>
    <property type="project" value="UniProtKB-KW"/>
</dbReference>
<dbReference type="PANTHER" id="PTHR47157">
    <property type="entry name" value="CHROMODOMAIN-HELICASE-DNA-BINDING PROTEIN 1-LIKE"/>
    <property type="match status" value="1"/>
</dbReference>
<evidence type="ECO:0000256" key="3">
    <source>
        <dbReference type="ARBA" id="ARBA00022741"/>
    </source>
</evidence>
<dbReference type="SUPFAM" id="SSF52540">
    <property type="entry name" value="P-loop containing nucleoside triphosphate hydrolases"/>
    <property type="match status" value="1"/>
</dbReference>
<keyword evidence="6" id="KW-0472">Membrane</keyword>
<dbReference type="EMBL" id="BJWL01000008">
    <property type="protein sequence ID" value="GFY92689.1"/>
    <property type="molecule type" value="Genomic_DNA"/>
</dbReference>
<evidence type="ECO:0000256" key="1">
    <source>
        <dbReference type="ARBA" id="ARBA00004123"/>
    </source>
</evidence>